<reference evidence="2" key="1">
    <citation type="submission" date="2018-06" db="EMBL/GenBank/DDBJ databases">
        <authorList>
            <person name="Zhirakovskaya E."/>
        </authorList>
    </citation>
    <scope>NUCLEOTIDE SEQUENCE</scope>
</reference>
<dbReference type="SMART" id="SM00260">
    <property type="entry name" value="CheW"/>
    <property type="match status" value="1"/>
</dbReference>
<protein>
    <submittedName>
        <fullName evidence="2">Positive regulator of CheA protein activity (CheW)</fullName>
    </submittedName>
</protein>
<evidence type="ECO:0000259" key="1">
    <source>
        <dbReference type="PROSITE" id="PS50851"/>
    </source>
</evidence>
<evidence type="ECO:0000313" key="2">
    <source>
        <dbReference type="EMBL" id="VAX38742.1"/>
    </source>
</evidence>
<proteinExistence type="predicted"/>
<dbReference type="InterPro" id="IPR002545">
    <property type="entry name" value="CheW-lke_dom"/>
</dbReference>
<dbReference type="InterPro" id="IPR036061">
    <property type="entry name" value="CheW-like_dom_sf"/>
</dbReference>
<feature type="domain" description="CheW-like" evidence="1">
    <location>
        <begin position="14"/>
        <end position="151"/>
    </location>
</feature>
<dbReference type="Gene3D" id="2.40.50.180">
    <property type="entry name" value="CheA-289, Domain 4"/>
    <property type="match status" value="1"/>
</dbReference>
<dbReference type="PANTHER" id="PTHR22617:SF23">
    <property type="entry name" value="CHEMOTAXIS PROTEIN CHEW"/>
    <property type="match status" value="1"/>
</dbReference>
<dbReference type="PROSITE" id="PS50851">
    <property type="entry name" value="CHEW"/>
    <property type="match status" value="1"/>
</dbReference>
<dbReference type="AlphaFoldDB" id="A0A3B1DDA1"/>
<dbReference type="GO" id="GO:0005829">
    <property type="term" value="C:cytosol"/>
    <property type="evidence" value="ECO:0007669"/>
    <property type="project" value="TreeGrafter"/>
</dbReference>
<sequence length="151" mass="16944">MTTTLIENLVASNLDQYVSFWLGDQLLGVPVTQVQEVLNAQSIARTPKARSEIAGLVNLRGQIVTAVNLRKRMGLTDFENDEECMNVVFRFKGESYSLLVDEVGDVIDVPSETLEPVPQTLDDCWKKVTMGVFQLEERLLIILNVEAILDF</sequence>
<dbReference type="Pfam" id="PF01584">
    <property type="entry name" value="CheW"/>
    <property type="match status" value="1"/>
</dbReference>
<dbReference type="GO" id="GO:0006935">
    <property type="term" value="P:chemotaxis"/>
    <property type="evidence" value="ECO:0007669"/>
    <property type="project" value="InterPro"/>
</dbReference>
<gene>
    <name evidence="2" type="ORF">MNBD_PLANCTO02-580</name>
</gene>
<dbReference type="Gene3D" id="2.30.30.40">
    <property type="entry name" value="SH3 Domains"/>
    <property type="match status" value="1"/>
</dbReference>
<dbReference type="SUPFAM" id="SSF50341">
    <property type="entry name" value="CheW-like"/>
    <property type="match status" value="1"/>
</dbReference>
<dbReference type="InterPro" id="IPR039315">
    <property type="entry name" value="CheW"/>
</dbReference>
<accession>A0A3B1DDA1</accession>
<organism evidence="2">
    <name type="scientific">hydrothermal vent metagenome</name>
    <dbReference type="NCBI Taxonomy" id="652676"/>
    <lineage>
        <taxon>unclassified sequences</taxon>
        <taxon>metagenomes</taxon>
        <taxon>ecological metagenomes</taxon>
    </lineage>
</organism>
<dbReference type="GO" id="GO:0007165">
    <property type="term" value="P:signal transduction"/>
    <property type="evidence" value="ECO:0007669"/>
    <property type="project" value="InterPro"/>
</dbReference>
<dbReference type="EMBL" id="UOGL01000253">
    <property type="protein sequence ID" value="VAX38742.1"/>
    <property type="molecule type" value="Genomic_DNA"/>
</dbReference>
<dbReference type="PANTHER" id="PTHR22617">
    <property type="entry name" value="CHEMOTAXIS SENSOR HISTIDINE KINASE-RELATED"/>
    <property type="match status" value="1"/>
</dbReference>
<name>A0A3B1DDA1_9ZZZZ</name>